<dbReference type="GO" id="GO:0006508">
    <property type="term" value="P:proteolysis"/>
    <property type="evidence" value="ECO:0007669"/>
    <property type="project" value="UniProtKB-KW"/>
</dbReference>
<accession>A0AAU7DJP2</accession>
<protein>
    <submittedName>
        <fullName evidence="3">Aspartyl protease family protein</fullName>
    </submittedName>
</protein>
<sequence>MILPPLAAQNPASPQGADTSAHQAAAKAARAVTVPAKNGVELRATINGQGPFDAVFDTGSGNLMTANLAKRLGLKQEGSATLNAGGGAVPARLVKVATINIGGLTMSDQLFAVIDTPLTKDQDGIFVGDLLLQNLPIRIDFEKQEITFYSKDGFKYAGNGTAVPIHSQDGTLLAAATVDGIDGMFGIDTGDMYSLSLFAPFVKMHKLVQHYGAKIEGYAGEGWGGPDHGFYTRADTLRLGDMSIVRPITVLSTDTLGAESSDSVAGNIGLHVLRQFNVIFDEPHGKMYLEKNASFGKRDVFNRAGLILDLNSDNLKIKTVIPGSPGARAGLKQEDVITRINGKAPTDETMQSAFTQPVGTVVHLTVVHGTQTREVSLVLREIL</sequence>
<dbReference type="PROSITE" id="PS50106">
    <property type="entry name" value="PDZ"/>
    <property type="match status" value="1"/>
</dbReference>
<organism evidence="3">
    <name type="scientific">Telmatobacter sp. DSM 110680</name>
    <dbReference type="NCBI Taxonomy" id="3036704"/>
    <lineage>
        <taxon>Bacteria</taxon>
        <taxon>Pseudomonadati</taxon>
        <taxon>Acidobacteriota</taxon>
        <taxon>Terriglobia</taxon>
        <taxon>Terriglobales</taxon>
        <taxon>Acidobacteriaceae</taxon>
        <taxon>Telmatobacter</taxon>
    </lineage>
</organism>
<name>A0AAU7DJP2_9BACT</name>
<dbReference type="InterPro" id="IPR041489">
    <property type="entry name" value="PDZ_6"/>
</dbReference>
<evidence type="ECO:0000313" key="3">
    <source>
        <dbReference type="EMBL" id="XBH17300.1"/>
    </source>
</evidence>
<dbReference type="Gene3D" id="2.30.42.10">
    <property type="match status" value="1"/>
</dbReference>
<dbReference type="GO" id="GO:0008233">
    <property type="term" value="F:peptidase activity"/>
    <property type="evidence" value="ECO:0007669"/>
    <property type="project" value="UniProtKB-KW"/>
</dbReference>
<keyword evidence="3" id="KW-0378">Hydrolase</keyword>
<dbReference type="SUPFAM" id="SSF50630">
    <property type="entry name" value="Acid proteases"/>
    <property type="match status" value="1"/>
</dbReference>
<proteinExistence type="predicted"/>
<dbReference type="Gene3D" id="2.40.70.10">
    <property type="entry name" value="Acid Proteases"/>
    <property type="match status" value="1"/>
</dbReference>
<dbReference type="CDD" id="cd05483">
    <property type="entry name" value="retropepsin_like_bacteria"/>
    <property type="match status" value="1"/>
</dbReference>
<dbReference type="SMART" id="SM00228">
    <property type="entry name" value="PDZ"/>
    <property type="match status" value="1"/>
</dbReference>
<dbReference type="InterPro" id="IPR034122">
    <property type="entry name" value="Retropepsin-like_bacterial"/>
</dbReference>
<keyword evidence="3" id="KW-0645">Protease</keyword>
<dbReference type="InterPro" id="IPR001478">
    <property type="entry name" value="PDZ"/>
</dbReference>
<reference evidence="3" key="1">
    <citation type="submission" date="2023-03" db="EMBL/GenBank/DDBJ databases">
        <title>Edaphobacter sp.</title>
        <authorList>
            <person name="Huber K.J."/>
            <person name="Papendorf J."/>
            <person name="Pilke C."/>
            <person name="Bunk B."/>
            <person name="Sproeer C."/>
            <person name="Pester M."/>
        </authorList>
    </citation>
    <scope>NUCLEOTIDE SEQUENCE</scope>
    <source>
        <strain evidence="3">DSM 110680</strain>
    </source>
</reference>
<dbReference type="EMBL" id="CP121196">
    <property type="protein sequence ID" value="XBH17300.1"/>
    <property type="molecule type" value="Genomic_DNA"/>
</dbReference>
<dbReference type="SUPFAM" id="SSF50156">
    <property type="entry name" value="PDZ domain-like"/>
    <property type="match status" value="1"/>
</dbReference>
<feature type="region of interest" description="Disordered" evidence="1">
    <location>
        <begin position="1"/>
        <end position="24"/>
    </location>
</feature>
<dbReference type="InterPro" id="IPR021109">
    <property type="entry name" value="Peptidase_aspartic_dom_sf"/>
</dbReference>
<gene>
    <name evidence="3" type="ORF">P8935_22380</name>
</gene>
<dbReference type="AlphaFoldDB" id="A0AAU7DJP2"/>
<dbReference type="Pfam" id="PF13650">
    <property type="entry name" value="Asp_protease_2"/>
    <property type="match status" value="1"/>
</dbReference>
<dbReference type="RefSeq" id="WP_348262531.1">
    <property type="nucleotide sequence ID" value="NZ_CP121196.1"/>
</dbReference>
<dbReference type="InterPro" id="IPR036034">
    <property type="entry name" value="PDZ_sf"/>
</dbReference>
<dbReference type="Pfam" id="PF17820">
    <property type="entry name" value="PDZ_6"/>
    <property type="match status" value="1"/>
</dbReference>
<feature type="domain" description="PDZ" evidence="2">
    <location>
        <begin position="286"/>
        <end position="353"/>
    </location>
</feature>
<evidence type="ECO:0000259" key="2">
    <source>
        <dbReference type="PROSITE" id="PS50106"/>
    </source>
</evidence>
<evidence type="ECO:0000256" key="1">
    <source>
        <dbReference type="SAM" id="MobiDB-lite"/>
    </source>
</evidence>